<dbReference type="AlphaFoldDB" id="A0A5M7AWY4"/>
<protein>
    <submittedName>
        <fullName evidence="2">AAA family ATPase</fullName>
    </submittedName>
</protein>
<dbReference type="OrthoDB" id="9795565at2"/>
<name>A0A5M7AWY4_9FLAO</name>
<evidence type="ECO:0000313" key="2">
    <source>
        <dbReference type="EMBL" id="KAA5821170.1"/>
    </source>
</evidence>
<reference evidence="2 5" key="1">
    <citation type="journal article" date="2015" name="Int. J. Syst. Evol. Microbiol.">
        <title>Algibacter amylolyticus sp. nov., isolated from intertidal sediment.</title>
        <authorList>
            <person name="Zhang D.C."/>
            <person name="Wu J."/>
            <person name="Neuner K."/>
            <person name="Yao J."/>
            <person name="Margesin R."/>
        </authorList>
    </citation>
    <scope>NUCLEOTIDE SEQUENCE [LARGE SCALE GENOMIC DNA]</scope>
    <source>
        <strain evidence="2 5">RU-4-M-4</strain>
    </source>
</reference>
<dbReference type="Pfam" id="PF13166">
    <property type="entry name" value="AAA_13"/>
    <property type="match status" value="1"/>
</dbReference>
<dbReference type="SUPFAM" id="SSF52540">
    <property type="entry name" value="P-loop containing nucleoside triphosphate hydrolases"/>
    <property type="match status" value="1"/>
</dbReference>
<dbReference type="Proteomes" id="UP000315145">
    <property type="component" value="Unassembled WGS sequence"/>
</dbReference>
<comment type="caution">
    <text evidence="2">The sequence shown here is derived from an EMBL/GenBank/DDBJ whole genome shotgun (WGS) entry which is preliminary data.</text>
</comment>
<reference evidence="3 4" key="2">
    <citation type="submission" date="2019-07" db="EMBL/GenBank/DDBJ databases">
        <title>Algibacter marinivivus sp. nov., isolated from the surface of a marine red alga.</title>
        <authorList>
            <person name="Zhong X."/>
            <person name="Xu W."/>
            <person name="Zhang Y."/>
            <person name="Zhang Q."/>
            <person name="Du Z."/>
        </authorList>
    </citation>
    <scope>NUCLEOTIDE SEQUENCE [LARGE SCALE GENOMIC DNA]</scope>
    <source>
        <strain evidence="3 4">RU-4-M-4</strain>
    </source>
</reference>
<dbReference type="InterPro" id="IPR027417">
    <property type="entry name" value="P-loop_NTPase"/>
</dbReference>
<dbReference type="EMBL" id="VWRS01000012">
    <property type="protein sequence ID" value="KAA5821170.1"/>
    <property type="molecule type" value="Genomic_DNA"/>
</dbReference>
<dbReference type="EMBL" id="VMBF01000012">
    <property type="protein sequence ID" value="TSJ72116.1"/>
    <property type="molecule type" value="Genomic_DNA"/>
</dbReference>
<keyword evidence="4" id="KW-1185">Reference proteome</keyword>
<feature type="domain" description="Protein CR006 P-loop" evidence="1">
    <location>
        <begin position="10"/>
        <end position="749"/>
    </location>
</feature>
<evidence type="ECO:0000313" key="5">
    <source>
        <dbReference type="Proteomes" id="UP000322315"/>
    </source>
</evidence>
<evidence type="ECO:0000313" key="4">
    <source>
        <dbReference type="Proteomes" id="UP000315145"/>
    </source>
</evidence>
<dbReference type="Gene3D" id="3.40.50.300">
    <property type="entry name" value="P-loop containing nucleotide triphosphate hydrolases"/>
    <property type="match status" value="1"/>
</dbReference>
<dbReference type="RefSeq" id="WP_144118097.1">
    <property type="nucleotide sequence ID" value="NZ_JACHGE010000011.1"/>
</dbReference>
<proteinExistence type="predicted"/>
<evidence type="ECO:0000313" key="3">
    <source>
        <dbReference type="EMBL" id="TSJ72116.1"/>
    </source>
</evidence>
<evidence type="ECO:0000259" key="1">
    <source>
        <dbReference type="Pfam" id="PF13166"/>
    </source>
</evidence>
<organism evidence="2 5">
    <name type="scientific">Algibacter amylolyticus</name>
    <dbReference type="NCBI Taxonomy" id="1608400"/>
    <lineage>
        <taxon>Bacteria</taxon>
        <taxon>Pseudomonadati</taxon>
        <taxon>Bacteroidota</taxon>
        <taxon>Flavobacteriia</taxon>
        <taxon>Flavobacteriales</taxon>
        <taxon>Flavobacteriaceae</taxon>
        <taxon>Algibacter</taxon>
    </lineage>
</organism>
<accession>A0A5M7AWY4</accession>
<reference evidence="2" key="3">
    <citation type="submission" date="2019-09" db="EMBL/GenBank/DDBJ databases">
        <authorList>
            <person name="Zhang D.-C."/>
        </authorList>
    </citation>
    <scope>NUCLEOTIDE SEQUENCE</scope>
    <source>
        <strain evidence="2">RU-4-M-4</strain>
    </source>
</reference>
<sequence length="771" mass="90013">MIEKIKGVSNFGIFKNIENNPTYNIFNKLNLFYGLNGSGKSTISHLFSLIESNESISRFPDSKWSFEKGGKTYSESDKFESDFNIKVFNADFIERNINWNDTIKGILVVSDGKKKEILKLKDKKKEKLKISESIAQNELILNGEKKGNKGLIRNNSNFLSESAKNIKQKFQLIEVEDKHLSNYNKTKIENSLNKNIDNIKKTSLTIQEIEKLAQTIKPQDKDKIEIPDFSVLSQINSGYEKIILLLNSKITSEVIDSLKNDFKKSDWVKLGLELHKDDDNCAFCGNNITKQRLSTLNNHFSDSFKNLQEQLSKAIAWIDEVKITELPSHKTLYKEYQAEYEKIKKNIDFENEKLIKALGKWKEILKTKTANPFEIPKILILNFDVTNLTQFYTEATEIIKNHNKKYLSASTIIQEAKNNLEIEYIKDEIKRYDYYKQKNLELITIQKNKELQLELEKVKLEIKQLNSLISTEALGATKFNNDLWKFLGRKDIALDPQEKGGYKIQRNGNPNTKGNQLSEGEKTAIAFVYFINKILEQDNKIKDTTIIVDDPISSFDSNNLFSSYSYLKLNCNEAKQLFILTHNFNYYRLVRDWFETKNKKQNQKHGKDPSKPKTVCNIYSIESNFDSNQMRFSYIKDADQTLLEYTSEYHYLFKKLITYSNDTALDLEKAYLSANASRKILETFLRFKHPKRLRDFRQLLQKGIQNTSFKDKEEYIYRFINKYSHAQDFDNDSSDNKMDEGSNVIKDILNLIKEIDKTHYKEMIEVCENKE</sequence>
<gene>
    <name evidence="2" type="ORF">F2B50_16840</name>
    <name evidence="3" type="ORF">FPF71_16840</name>
</gene>
<dbReference type="Proteomes" id="UP000322315">
    <property type="component" value="Unassembled WGS sequence"/>
</dbReference>
<dbReference type="InterPro" id="IPR026866">
    <property type="entry name" value="CR006_AAA"/>
</dbReference>